<feature type="transmembrane region" description="Helical" evidence="18">
    <location>
        <begin position="612"/>
        <end position="635"/>
    </location>
</feature>
<dbReference type="FunFam" id="2.60.210.10:FF:000009">
    <property type="entry name" value="Meprin A subunit"/>
    <property type="match status" value="1"/>
</dbReference>
<feature type="binding site" evidence="15">
    <location>
        <position position="124"/>
    </location>
    <ligand>
        <name>Zn(2+)</name>
        <dbReference type="ChEBI" id="CHEBI:29105"/>
        <note>catalytic</note>
    </ligand>
</feature>
<evidence type="ECO:0000256" key="5">
    <source>
        <dbReference type="ARBA" id="ARBA00022723"/>
    </source>
</evidence>
<feature type="binding site" evidence="15">
    <location>
        <position position="134"/>
    </location>
    <ligand>
        <name>Zn(2+)</name>
        <dbReference type="ChEBI" id="CHEBI:29105"/>
        <note>catalytic</note>
    </ligand>
</feature>
<dbReference type="PROSITE" id="PS50060">
    <property type="entry name" value="MAM_2"/>
    <property type="match status" value="1"/>
</dbReference>
<reference evidence="22" key="1">
    <citation type="submission" date="2018-06" db="EMBL/GenBank/DDBJ databases">
        <title>Genome assembly of Danube salmon.</title>
        <authorList>
            <person name="Macqueen D.J."/>
            <person name="Gundappa M.K."/>
        </authorList>
    </citation>
    <scope>NUCLEOTIDE SEQUENCE [LARGE SCALE GENOMIC DNA]</scope>
</reference>
<dbReference type="Gene3D" id="3.40.390.10">
    <property type="entry name" value="Collagenase (Catalytic Domain)"/>
    <property type="match status" value="1"/>
</dbReference>
<keyword evidence="14" id="KW-0325">Glycoprotein</keyword>
<keyword evidence="7 15" id="KW-0378">Hydrolase</keyword>
<keyword evidence="12" id="KW-0865">Zymogen</keyword>
<feature type="binding site" evidence="15">
    <location>
        <position position="128"/>
    </location>
    <ligand>
        <name>Zn(2+)</name>
        <dbReference type="ChEBI" id="CHEBI:29105"/>
        <note>catalytic</note>
    </ligand>
</feature>
<dbReference type="GO" id="GO:0006508">
    <property type="term" value="P:proteolysis"/>
    <property type="evidence" value="ECO:0007669"/>
    <property type="project" value="UniProtKB-KW"/>
</dbReference>
<dbReference type="SUPFAM" id="SSF49899">
    <property type="entry name" value="Concanavalin A-like lectins/glucanases"/>
    <property type="match status" value="1"/>
</dbReference>
<dbReference type="Ensembl" id="ENSHHUT00000014459.1">
    <property type="protein sequence ID" value="ENSHHUP00000013994.1"/>
    <property type="gene ID" value="ENSHHUG00000008609.1"/>
</dbReference>
<dbReference type="CDD" id="cd06263">
    <property type="entry name" value="MAM"/>
    <property type="match status" value="1"/>
</dbReference>
<dbReference type="SUPFAM" id="SSF55486">
    <property type="entry name" value="Metalloproteases ('zincins'), catalytic domain"/>
    <property type="match status" value="1"/>
</dbReference>
<accession>A0A4W5KRT1</accession>
<evidence type="ECO:0000256" key="1">
    <source>
        <dbReference type="ARBA" id="ARBA00004479"/>
    </source>
</evidence>
<dbReference type="SMART" id="SM00137">
    <property type="entry name" value="MAM"/>
    <property type="match status" value="1"/>
</dbReference>
<dbReference type="Gene3D" id="2.60.120.200">
    <property type="match status" value="1"/>
</dbReference>
<keyword evidence="3 15" id="KW-0645">Protease</keyword>
<dbReference type="Pfam" id="PF00629">
    <property type="entry name" value="MAM"/>
    <property type="match status" value="1"/>
</dbReference>
<protein>
    <recommendedName>
        <fullName evidence="16">Metalloendopeptidase</fullName>
        <ecNumber evidence="16">3.4.24.-</ecNumber>
    </recommendedName>
</protein>
<evidence type="ECO:0000256" key="10">
    <source>
        <dbReference type="ARBA" id="ARBA00023049"/>
    </source>
</evidence>
<evidence type="ECO:0000256" key="11">
    <source>
        <dbReference type="ARBA" id="ARBA00023136"/>
    </source>
</evidence>
<evidence type="ECO:0000256" key="12">
    <source>
        <dbReference type="ARBA" id="ARBA00023145"/>
    </source>
</evidence>
<dbReference type="InterPro" id="IPR024079">
    <property type="entry name" value="MetalloPept_cat_dom_sf"/>
</dbReference>
<dbReference type="Proteomes" id="UP000314982">
    <property type="component" value="Unassembled WGS sequence"/>
</dbReference>
<dbReference type="InterPro" id="IPR001506">
    <property type="entry name" value="Peptidase_M12A"/>
</dbReference>
<reference evidence="21" key="2">
    <citation type="submission" date="2025-08" db="UniProtKB">
        <authorList>
            <consortium name="Ensembl"/>
        </authorList>
    </citation>
    <scope>IDENTIFICATION</scope>
</reference>
<evidence type="ECO:0000256" key="13">
    <source>
        <dbReference type="ARBA" id="ARBA00023157"/>
    </source>
</evidence>
<evidence type="ECO:0000259" key="19">
    <source>
        <dbReference type="PROSITE" id="PS50060"/>
    </source>
</evidence>
<evidence type="ECO:0000256" key="2">
    <source>
        <dbReference type="ARBA" id="ARBA00022536"/>
    </source>
</evidence>
<dbReference type="GO" id="GO:0016020">
    <property type="term" value="C:membrane"/>
    <property type="evidence" value="ECO:0007669"/>
    <property type="project" value="UniProtKB-SubCell"/>
</dbReference>
<comment type="cofactor">
    <cofactor evidence="15 16">
        <name>Zn(2+)</name>
        <dbReference type="ChEBI" id="CHEBI:29105"/>
    </cofactor>
    <text evidence="15 16">Binds 1 zinc ion per subunit.</text>
</comment>
<evidence type="ECO:0000256" key="6">
    <source>
        <dbReference type="ARBA" id="ARBA00022729"/>
    </source>
</evidence>
<evidence type="ECO:0000256" key="9">
    <source>
        <dbReference type="ARBA" id="ARBA00022989"/>
    </source>
</evidence>
<dbReference type="PANTHER" id="PTHR10127">
    <property type="entry name" value="DISCOIDIN, CUB, EGF, LAMININ , AND ZINC METALLOPROTEASE DOMAIN CONTAINING"/>
    <property type="match status" value="1"/>
</dbReference>
<feature type="domain" description="MAM" evidence="19">
    <location>
        <begin position="236"/>
        <end position="400"/>
    </location>
</feature>
<dbReference type="InterPro" id="IPR013320">
    <property type="entry name" value="ConA-like_dom_sf"/>
</dbReference>
<comment type="caution">
    <text evidence="15">Lacks conserved residue(s) required for the propagation of feature annotation.</text>
</comment>
<evidence type="ECO:0000256" key="4">
    <source>
        <dbReference type="ARBA" id="ARBA00022692"/>
    </source>
</evidence>
<evidence type="ECO:0000256" key="17">
    <source>
        <dbReference type="SAM" id="MobiDB-lite"/>
    </source>
</evidence>
<evidence type="ECO:0000256" key="7">
    <source>
        <dbReference type="ARBA" id="ARBA00022801"/>
    </source>
</evidence>
<dbReference type="InterPro" id="IPR008974">
    <property type="entry name" value="TRAF-like"/>
</dbReference>
<keyword evidence="2" id="KW-0245">EGF-like domain</keyword>
<dbReference type="PROSITE" id="PS00740">
    <property type="entry name" value="MAM_1"/>
    <property type="match status" value="1"/>
</dbReference>
<dbReference type="GO" id="GO:0008270">
    <property type="term" value="F:zinc ion binding"/>
    <property type="evidence" value="ECO:0007669"/>
    <property type="project" value="UniProtKB-UniRule"/>
</dbReference>
<dbReference type="InterPro" id="IPR006026">
    <property type="entry name" value="Peptidase_Metallo"/>
</dbReference>
<dbReference type="PANTHER" id="PTHR10127:SF882">
    <property type="entry name" value="MEPRIN A SUBUNIT"/>
    <property type="match status" value="1"/>
</dbReference>
<keyword evidence="13" id="KW-1015">Disulfide bond</keyword>
<feature type="region of interest" description="Disordered" evidence="17">
    <location>
        <begin position="638"/>
        <end position="658"/>
    </location>
</feature>
<organism evidence="21 22">
    <name type="scientific">Hucho hucho</name>
    <name type="common">huchen</name>
    <dbReference type="NCBI Taxonomy" id="62062"/>
    <lineage>
        <taxon>Eukaryota</taxon>
        <taxon>Metazoa</taxon>
        <taxon>Chordata</taxon>
        <taxon>Craniata</taxon>
        <taxon>Vertebrata</taxon>
        <taxon>Euteleostomi</taxon>
        <taxon>Actinopterygii</taxon>
        <taxon>Neopterygii</taxon>
        <taxon>Teleostei</taxon>
        <taxon>Protacanthopterygii</taxon>
        <taxon>Salmoniformes</taxon>
        <taxon>Salmonidae</taxon>
        <taxon>Salmoninae</taxon>
        <taxon>Hucho</taxon>
    </lineage>
</organism>
<keyword evidence="22" id="KW-1185">Reference proteome</keyword>
<keyword evidence="11 18" id="KW-0472">Membrane</keyword>
<dbReference type="InterPro" id="IPR002083">
    <property type="entry name" value="MATH/TRAF_dom"/>
</dbReference>
<evidence type="ECO:0000313" key="22">
    <source>
        <dbReference type="Proteomes" id="UP000314982"/>
    </source>
</evidence>
<dbReference type="Pfam" id="PF22486">
    <property type="entry name" value="MATH_2"/>
    <property type="match status" value="1"/>
</dbReference>
<dbReference type="PROSITE" id="PS51864">
    <property type="entry name" value="ASTACIN"/>
    <property type="match status" value="1"/>
</dbReference>
<feature type="compositionally biased region" description="Polar residues" evidence="17">
    <location>
        <begin position="644"/>
        <end position="658"/>
    </location>
</feature>
<dbReference type="FunFam" id="2.60.120.200:FF:000037">
    <property type="entry name" value="Meprin A subunit"/>
    <property type="match status" value="1"/>
</dbReference>
<comment type="subcellular location">
    <subcellularLocation>
        <location evidence="1">Membrane</location>
        <topology evidence="1">Single-pass type I membrane protein</topology>
    </subcellularLocation>
</comment>
<proteinExistence type="predicted"/>
<evidence type="ECO:0000256" key="18">
    <source>
        <dbReference type="SAM" id="Phobius"/>
    </source>
</evidence>
<evidence type="ECO:0000256" key="8">
    <source>
        <dbReference type="ARBA" id="ARBA00022833"/>
    </source>
</evidence>
<dbReference type="SMART" id="SM00235">
    <property type="entry name" value="ZnMc"/>
    <property type="match status" value="1"/>
</dbReference>
<evidence type="ECO:0000256" key="3">
    <source>
        <dbReference type="ARBA" id="ARBA00022670"/>
    </source>
</evidence>
<dbReference type="AlphaFoldDB" id="A0A4W5KRT1"/>
<dbReference type="PRINTS" id="PR00480">
    <property type="entry name" value="ASTACIN"/>
</dbReference>
<dbReference type="InterPro" id="IPR000998">
    <property type="entry name" value="MAM_dom"/>
</dbReference>
<dbReference type="SUPFAM" id="SSF49599">
    <property type="entry name" value="TRAF domain-like"/>
    <property type="match status" value="1"/>
</dbReference>
<sequence length="658" mass="74313">PAETDVDEGHGHDWDIFDINKGISENVQHDCVRNTILGEQYRWPQTVPYYLEDSLDINSKGVILKAFEQYRLKTCINFVPWKGEENYISVFKGTGCYSSVGNRQVGKQRLSIGHNCDRLATVEHEFLHALGFWHEQSRADRDDYVNIMWDRIEEGRKDHNFLIHGESVSSALNVPYDYGSVMHYSKTAFNIGSEPSIITKIPSFMDVIGQRMEFSDSDLLKLNRLYNCTTSSTFLDSCSFEKENICGMIQGPVGKAQWEHRHSVVGGPNTDYTNMGQCEGKGYFMHFSTVKGNHGDQAHLESRLFYPKRGSQCLQFYLHNSGGADDQLNVWVREYDDANPKGKLRLVQKIDITDSWELYHVTLDVKMKFRVKFEGLKGTGESTGGLSLDDINLSETTCPQHIWRIRDFSGLLETTPIGVKIYSPRFLSPSGYSFMVSVKVTIVTSMAIYFHLTSGPKDDSLTWPCPWHQATIALMDQNPDIRQRMSNHRMITTDPNKQSSDGNDFYWDNPRKVGSLVNGSDGSQFYRGPSTGTSSYLTHIRMKSRNFIKGDDAIFLLGLEDIPNHSLALVPDPFVASYSVTMTIPLPRSAVHQSEKSAVVSPSRETTNTSTVVMAVSMSLAAVMFVVAMVSVVYARRSRRPERTSSQENLTNNGKYIV</sequence>
<evidence type="ECO:0000256" key="15">
    <source>
        <dbReference type="PROSITE-ProRule" id="PRU01211"/>
    </source>
</evidence>
<keyword evidence="4 18" id="KW-0812">Transmembrane</keyword>
<dbReference type="EC" id="3.4.24.-" evidence="16"/>
<keyword evidence="6" id="KW-0732">Signal</keyword>
<reference evidence="21" key="3">
    <citation type="submission" date="2025-09" db="UniProtKB">
        <authorList>
            <consortium name="Ensembl"/>
        </authorList>
    </citation>
    <scope>IDENTIFICATION</scope>
</reference>
<evidence type="ECO:0000256" key="14">
    <source>
        <dbReference type="ARBA" id="ARBA00023180"/>
    </source>
</evidence>
<dbReference type="Gene3D" id="2.60.210.10">
    <property type="entry name" value="Apoptosis, Tumor Necrosis Factor Receptor Associated Protein 2, Chain A"/>
    <property type="match status" value="1"/>
</dbReference>
<keyword evidence="10 15" id="KW-0482">Metalloprotease</keyword>
<feature type="active site" evidence="15">
    <location>
        <position position="125"/>
    </location>
</feature>
<evidence type="ECO:0000313" key="21">
    <source>
        <dbReference type="Ensembl" id="ENSHHUP00000013994.1"/>
    </source>
</evidence>
<dbReference type="PRINTS" id="PR00020">
    <property type="entry name" value="MAMDOMAIN"/>
</dbReference>
<dbReference type="Pfam" id="PF01400">
    <property type="entry name" value="Astacin"/>
    <property type="match status" value="1"/>
</dbReference>
<name>A0A4W5KRT1_9TELE</name>
<keyword evidence="9 18" id="KW-1133">Transmembrane helix</keyword>
<dbReference type="GO" id="GO:0004222">
    <property type="term" value="F:metalloendopeptidase activity"/>
    <property type="evidence" value="ECO:0007669"/>
    <property type="project" value="UniProtKB-UniRule"/>
</dbReference>
<keyword evidence="5 15" id="KW-0479">Metal-binding</keyword>
<keyword evidence="8 15" id="KW-0862">Zinc</keyword>
<evidence type="ECO:0000259" key="20">
    <source>
        <dbReference type="PROSITE" id="PS51864"/>
    </source>
</evidence>
<dbReference type="STRING" id="62062.ENSHHUP00000013994"/>
<evidence type="ECO:0000256" key="16">
    <source>
        <dbReference type="RuleBase" id="RU361183"/>
    </source>
</evidence>
<feature type="domain" description="Peptidase M12A" evidence="20">
    <location>
        <begin position="34"/>
        <end position="229"/>
    </location>
</feature>
<dbReference type="FunFam" id="3.40.390.10:FF:000015">
    <property type="entry name" value="Meprin A subunit"/>
    <property type="match status" value="1"/>
</dbReference>
<dbReference type="GeneTree" id="ENSGT00950000183111"/>